<dbReference type="EMBL" id="JBHUJB010000023">
    <property type="protein sequence ID" value="MFD2158433.1"/>
    <property type="molecule type" value="Genomic_DNA"/>
</dbReference>
<evidence type="ECO:0000313" key="3">
    <source>
        <dbReference type="Proteomes" id="UP001597389"/>
    </source>
</evidence>
<dbReference type="Proteomes" id="UP001597389">
    <property type="component" value="Unassembled WGS sequence"/>
</dbReference>
<dbReference type="EC" id="3.-.-.-" evidence="2"/>
<name>A0ABW4Z920_9BACT</name>
<protein>
    <submittedName>
        <fullName evidence="2">Serine hydrolase domain-containing protein</fullName>
        <ecNumber evidence="2">3.-.-.-</ecNumber>
    </submittedName>
</protein>
<dbReference type="SUPFAM" id="SSF56601">
    <property type="entry name" value="beta-lactamase/transpeptidase-like"/>
    <property type="match status" value="1"/>
</dbReference>
<gene>
    <name evidence="2" type="ORF">ACFSW8_05945</name>
</gene>
<dbReference type="RefSeq" id="WP_377177700.1">
    <property type="nucleotide sequence ID" value="NZ_JBHUJB010000023.1"/>
</dbReference>
<dbReference type="InterPro" id="IPR001466">
    <property type="entry name" value="Beta-lactam-related"/>
</dbReference>
<dbReference type="GO" id="GO:0016787">
    <property type="term" value="F:hydrolase activity"/>
    <property type="evidence" value="ECO:0007669"/>
    <property type="project" value="UniProtKB-KW"/>
</dbReference>
<keyword evidence="3" id="KW-1185">Reference proteome</keyword>
<dbReference type="InterPro" id="IPR012338">
    <property type="entry name" value="Beta-lactam/transpept-like"/>
</dbReference>
<reference evidence="3" key="1">
    <citation type="journal article" date="2019" name="Int. J. Syst. Evol. Microbiol.">
        <title>The Global Catalogue of Microorganisms (GCM) 10K type strain sequencing project: providing services to taxonomists for standard genome sequencing and annotation.</title>
        <authorList>
            <consortium name="The Broad Institute Genomics Platform"/>
            <consortium name="The Broad Institute Genome Sequencing Center for Infectious Disease"/>
            <person name="Wu L."/>
            <person name="Ma J."/>
        </authorList>
    </citation>
    <scope>NUCLEOTIDE SEQUENCE [LARGE SCALE GENOMIC DNA]</scope>
    <source>
        <strain evidence="3">CCUG 57942</strain>
    </source>
</reference>
<dbReference type="Pfam" id="PF00144">
    <property type="entry name" value="Beta-lactamase"/>
    <property type="match status" value="1"/>
</dbReference>
<evidence type="ECO:0000259" key="1">
    <source>
        <dbReference type="Pfam" id="PF00144"/>
    </source>
</evidence>
<organism evidence="2 3">
    <name type="scientific">Rubritalea tangerina</name>
    <dbReference type="NCBI Taxonomy" id="430798"/>
    <lineage>
        <taxon>Bacteria</taxon>
        <taxon>Pseudomonadati</taxon>
        <taxon>Verrucomicrobiota</taxon>
        <taxon>Verrucomicrobiia</taxon>
        <taxon>Verrucomicrobiales</taxon>
        <taxon>Rubritaleaceae</taxon>
        <taxon>Rubritalea</taxon>
    </lineage>
</organism>
<proteinExistence type="predicted"/>
<feature type="domain" description="Beta-lactamase-related" evidence="1">
    <location>
        <begin position="70"/>
        <end position="373"/>
    </location>
</feature>
<dbReference type="PANTHER" id="PTHR46825">
    <property type="entry name" value="D-ALANYL-D-ALANINE-CARBOXYPEPTIDASE/ENDOPEPTIDASE AMPH"/>
    <property type="match status" value="1"/>
</dbReference>
<dbReference type="Gene3D" id="3.40.710.10">
    <property type="entry name" value="DD-peptidase/beta-lactamase superfamily"/>
    <property type="match status" value="1"/>
</dbReference>
<sequence>MPATLTSSRELIVPYFESLLKTTPVGPHSSELAYALGWITPNGDDSTWAIQDSAYFGSYLKDPSTNEVVRPSDSTLWEIGSCTKTFAAMSYAFHLAKGHVQRDDKVLPTIAPYLPSTDNLPAALTTMTWDDLRTMRSQLVGNQHKGPSIESSSSVETFFQDLTNKSNYTGNSLFNYSNSSYALLGFGMLIVAHSLKSSTPLSFDEFLPKLREYWYDTLFSPIGMPDTQLFNQQKVDSYDIPHWQNSPLKKANWPAHTPAGGLLTTMPDALNWLTANMKPNGAVPANVIENMRSHPSHTQTSKSNPRKRSGEGQYIANGWFEKFYPSLCAPGKQNSIFIKGGSVPHFRASFAYAKPDNGAISQKGIVILTNDDELSLQPITQNLMDLLIHEIPD</sequence>
<evidence type="ECO:0000313" key="2">
    <source>
        <dbReference type="EMBL" id="MFD2158433.1"/>
    </source>
</evidence>
<accession>A0ABW4Z920</accession>
<comment type="caution">
    <text evidence="2">The sequence shown here is derived from an EMBL/GenBank/DDBJ whole genome shotgun (WGS) entry which is preliminary data.</text>
</comment>
<keyword evidence="2" id="KW-0378">Hydrolase</keyword>
<dbReference type="PANTHER" id="PTHR46825:SF15">
    <property type="entry name" value="BETA-LACTAMASE-RELATED DOMAIN-CONTAINING PROTEIN"/>
    <property type="match status" value="1"/>
</dbReference>
<dbReference type="InterPro" id="IPR050491">
    <property type="entry name" value="AmpC-like"/>
</dbReference>